<sequence length="190" mass="20325">MAERIKGVALSAKGTASNDSKAANLHSMNCLNQQAGATCVSHLKKCQKSSLEARNCLGSCGVSGIFAHARPAHQTVAKSICYALTLEHADGWHALPVILRARLNERERGALACVALRAMDGSNAAFVADLFTDSAGMPAMPMVSKMEEASFWADMATTLELEAYCFATFRRMAPDRQAAFLNFIQRGAAA</sequence>
<organism evidence="1 2">
    <name type="scientific">Loktanella gaetbuli</name>
    <dbReference type="NCBI Taxonomy" id="2881335"/>
    <lineage>
        <taxon>Bacteria</taxon>
        <taxon>Pseudomonadati</taxon>
        <taxon>Pseudomonadota</taxon>
        <taxon>Alphaproteobacteria</taxon>
        <taxon>Rhodobacterales</taxon>
        <taxon>Roseobacteraceae</taxon>
        <taxon>Loktanella</taxon>
    </lineage>
</organism>
<reference evidence="1" key="1">
    <citation type="submission" date="2021-10" db="EMBL/GenBank/DDBJ databases">
        <title>Loktanella gaetbuli sp. nov., isolated from a tidal flat.</title>
        <authorList>
            <person name="Park S."/>
            <person name="Yoon J.-H."/>
        </authorList>
    </citation>
    <scope>NUCLEOTIDE SEQUENCE</scope>
    <source>
        <strain evidence="1">TSTF-M6</strain>
    </source>
</reference>
<accession>A0ABS8BWX2</accession>
<gene>
    <name evidence="1" type="ORF">LGQ03_13430</name>
</gene>
<proteinExistence type="predicted"/>
<evidence type="ECO:0000313" key="2">
    <source>
        <dbReference type="Proteomes" id="UP001138961"/>
    </source>
</evidence>
<evidence type="ECO:0000313" key="1">
    <source>
        <dbReference type="EMBL" id="MCB5200246.1"/>
    </source>
</evidence>
<dbReference type="Proteomes" id="UP001138961">
    <property type="component" value="Unassembled WGS sequence"/>
</dbReference>
<protein>
    <submittedName>
        <fullName evidence="1">Uncharacterized protein</fullName>
    </submittedName>
</protein>
<dbReference type="EMBL" id="JAJATZ010000006">
    <property type="protein sequence ID" value="MCB5200246.1"/>
    <property type="molecule type" value="Genomic_DNA"/>
</dbReference>
<comment type="caution">
    <text evidence="1">The sequence shown here is derived from an EMBL/GenBank/DDBJ whole genome shotgun (WGS) entry which is preliminary data.</text>
</comment>
<name>A0ABS8BWX2_9RHOB</name>
<keyword evidence="2" id="KW-1185">Reference proteome</keyword>
<dbReference type="RefSeq" id="WP_090158661.1">
    <property type="nucleotide sequence ID" value="NZ_JAJATZ010000006.1"/>
</dbReference>